<sequence>MQATEPAIDICDPNPVMMLMLCVYMYERLPTYLPKKVVAFSCSLYDVVLGQILLKNPSLKNLVYTATIVGRDAADFSLAQTGNVITIAPKNQIVLYVKFLSRFLHPTEATLLLISKPKGGVGGSTMAFALKGEVLNFKAIEILKCKSPCYQWKEVSVNVKNPFPVGGDFNVILVESTTLMYLPSQVTESSKAAVRPDRSMDSDYGADGSCSHAESGIRTSIKSNFIREFFCSMPTFFLEAKGSSSLEIYYLPFDMHVRYCAVILSNKENTKKFPQLRHKFKVSAYASFMAAEPPGLALSQFL</sequence>
<accession>A0ABM1UFE6</accession>
<organism evidence="1 2">
    <name type="scientific">Microtus ochrogaster</name>
    <name type="common">Prairie vole</name>
    <dbReference type="NCBI Taxonomy" id="79684"/>
    <lineage>
        <taxon>Eukaryota</taxon>
        <taxon>Metazoa</taxon>
        <taxon>Chordata</taxon>
        <taxon>Craniata</taxon>
        <taxon>Vertebrata</taxon>
        <taxon>Euteleostomi</taxon>
        <taxon>Mammalia</taxon>
        <taxon>Eutheria</taxon>
        <taxon>Euarchontoglires</taxon>
        <taxon>Glires</taxon>
        <taxon>Rodentia</taxon>
        <taxon>Myomorpha</taxon>
        <taxon>Muroidea</taxon>
        <taxon>Cricetidae</taxon>
        <taxon>Arvicolinae</taxon>
        <taxon>Microtus</taxon>
    </lineage>
</organism>
<dbReference type="GeneID" id="101988555"/>
<evidence type="ECO:0000313" key="2">
    <source>
        <dbReference type="RefSeq" id="XP_026640708.1"/>
    </source>
</evidence>
<name>A0ABM1UFE6_MICOH</name>
<dbReference type="PANTHER" id="PTHR45912">
    <property type="entry name" value="CILIA- AND FLAGELLA-ASSOCIATED PROTEIN 47"/>
    <property type="match status" value="1"/>
</dbReference>
<evidence type="ECO:0000313" key="1">
    <source>
        <dbReference type="Proteomes" id="UP000694915"/>
    </source>
</evidence>
<keyword evidence="1" id="KW-1185">Reference proteome</keyword>
<protein>
    <submittedName>
        <fullName evidence="2">Cilia- and flagella-associated protein 47-like</fullName>
    </submittedName>
</protein>
<gene>
    <name evidence="2" type="primary">LOC101988555</name>
</gene>
<proteinExistence type="predicted"/>
<dbReference type="Proteomes" id="UP000694915">
    <property type="component" value="Chromosome X"/>
</dbReference>
<dbReference type="PANTHER" id="PTHR45912:SF3">
    <property type="entry name" value="CILIA- AND FLAGELLA-ASSOCIATED PROTEIN 47"/>
    <property type="match status" value="1"/>
</dbReference>
<reference evidence="2" key="1">
    <citation type="submission" date="2025-08" db="UniProtKB">
        <authorList>
            <consortium name="RefSeq"/>
        </authorList>
    </citation>
    <scope>IDENTIFICATION</scope>
</reference>
<dbReference type="RefSeq" id="XP_026640708.1">
    <property type="nucleotide sequence ID" value="XM_026784907.1"/>
</dbReference>